<protein>
    <submittedName>
        <fullName evidence="2">Uncharacterized protein</fullName>
    </submittedName>
</protein>
<keyword evidence="1" id="KW-0472">Membrane</keyword>
<organism evidence="2 3">
    <name type="scientific">Pristionchus mayeri</name>
    <dbReference type="NCBI Taxonomy" id="1317129"/>
    <lineage>
        <taxon>Eukaryota</taxon>
        <taxon>Metazoa</taxon>
        <taxon>Ecdysozoa</taxon>
        <taxon>Nematoda</taxon>
        <taxon>Chromadorea</taxon>
        <taxon>Rhabditida</taxon>
        <taxon>Rhabditina</taxon>
        <taxon>Diplogasteromorpha</taxon>
        <taxon>Diplogasteroidea</taxon>
        <taxon>Neodiplogasteridae</taxon>
        <taxon>Pristionchus</taxon>
    </lineage>
</organism>
<comment type="caution">
    <text evidence="2">The sequence shown here is derived from an EMBL/GenBank/DDBJ whole genome shotgun (WGS) entry which is preliminary data.</text>
</comment>
<dbReference type="Proteomes" id="UP001328107">
    <property type="component" value="Unassembled WGS sequence"/>
</dbReference>
<evidence type="ECO:0000256" key="1">
    <source>
        <dbReference type="SAM" id="Phobius"/>
    </source>
</evidence>
<dbReference type="EMBL" id="BTRK01000002">
    <property type="protein sequence ID" value="GMR36015.1"/>
    <property type="molecule type" value="Genomic_DNA"/>
</dbReference>
<sequence>MDQFSSLYYFFIQAFSFQLSGAFSYNRYDHGFTVFLAMSFFGISLFIIACCIVWSSVCCDSEDDKRRRENYRNQRRQIAIRDEEEAMIETEIDFPRQRKEAITTIHQGESQ</sequence>
<feature type="transmembrane region" description="Helical" evidence="1">
    <location>
        <begin position="32"/>
        <end position="57"/>
    </location>
</feature>
<proteinExistence type="predicted"/>
<accession>A0AAN4ZFH8</accession>
<evidence type="ECO:0000313" key="3">
    <source>
        <dbReference type="Proteomes" id="UP001328107"/>
    </source>
</evidence>
<evidence type="ECO:0000313" key="2">
    <source>
        <dbReference type="EMBL" id="GMR36015.1"/>
    </source>
</evidence>
<gene>
    <name evidence="2" type="ORF">PMAYCL1PPCAC_06210</name>
</gene>
<keyword evidence="3" id="KW-1185">Reference proteome</keyword>
<reference evidence="3" key="1">
    <citation type="submission" date="2022-10" db="EMBL/GenBank/DDBJ databases">
        <title>Genome assembly of Pristionchus species.</title>
        <authorList>
            <person name="Yoshida K."/>
            <person name="Sommer R.J."/>
        </authorList>
    </citation>
    <scope>NUCLEOTIDE SEQUENCE [LARGE SCALE GENOMIC DNA]</scope>
    <source>
        <strain evidence="3">RS5460</strain>
    </source>
</reference>
<keyword evidence="1" id="KW-1133">Transmembrane helix</keyword>
<name>A0AAN4ZFH8_9BILA</name>
<dbReference type="AlphaFoldDB" id="A0AAN4ZFH8"/>
<feature type="transmembrane region" description="Helical" evidence="1">
    <location>
        <begin position="6"/>
        <end position="25"/>
    </location>
</feature>
<keyword evidence="1" id="KW-0812">Transmembrane</keyword>